<dbReference type="Pfam" id="PF02996">
    <property type="entry name" value="Prefoldin"/>
    <property type="match status" value="1"/>
</dbReference>
<evidence type="ECO:0000313" key="5">
    <source>
        <dbReference type="Proteomes" id="UP000791440"/>
    </source>
</evidence>
<keyword evidence="5" id="KW-1185">Reference proteome</keyword>
<evidence type="ECO:0000256" key="1">
    <source>
        <dbReference type="ARBA" id="ARBA00010048"/>
    </source>
</evidence>
<evidence type="ECO:0000313" key="4">
    <source>
        <dbReference type="EMBL" id="KAG6453426.1"/>
    </source>
</evidence>
<dbReference type="InterPro" id="IPR009053">
    <property type="entry name" value="Prefoldin"/>
</dbReference>
<sequence>MEGDGVETSNPKSFSGIPEAEFVDNVDAFMSQLANSKGVDGVLKDLDEKHSKYKLMEYTLATKRRRLRQQIPDLARSIEMIEKLKTQKKEMETQFLLSDQVFLKANIPPTNTVYLWLGANVMLEYSLEDAEKLLNSNMATAKKNLGCVEHDLDFLRDQCTTTEVNMARVYNWDVKKRQATNRGNSDKADL</sequence>
<dbReference type="PIRSF" id="PIRSF016396">
    <property type="entry name" value="Prefoldin_subunit_3"/>
    <property type="match status" value="1"/>
</dbReference>
<comment type="subunit">
    <text evidence="3">Heterohexamer of two PFD-alpha type and four PFD-beta type subunits.</text>
</comment>
<comment type="similarity">
    <text evidence="1 3">Belongs to the prefoldin subunit alpha family.</text>
</comment>
<reference evidence="4" key="1">
    <citation type="journal article" date="2016" name="Insect Biochem. Mol. Biol.">
        <title>Multifaceted biological insights from a draft genome sequence of the tobacco hornworm moth, Manduca sexta.</title>
        <authorList>
            <person name="Kanost M.R."/>
            <person name="Arrese E.L."/>
            <person name="Cao X."/>
            <person name="Chen Y.R."/>
            <person name="Chellapilla S."/>
            <person name="Goldsmith M.R."/>
            <person name="Grosse-Wilde E."/>
            <person name="Heckel D.G."/>
            <person name="Herndon N."/>
            <person name="Jiang H."/>
            <person name="Papanicolaou A."/>
            <person name="Qu J."/>
            <person name="Soulages J.L."/>
            <person name="Vogel H."/>
            <person name="Walters J."/>
            <person name="Waterhouse R.M."/>
            <person name="Ahn S.J."/>
            <person name="Almeida F.C."/>
            <person name="An C."/>
            <person name="Aqrawi P."/>
            <person name="Bretschneider A."/>
            <person name="Bryant W.B."/>
            <person name="Bucks S."/>
            <person name="Chao H."/>
            <person name="Chevignon G."/>
            <person name="Christen J.M."/>
            <person name="Clarke D.F."/>
            <person name="Dittmer N.T."/>
            <person name="Ferguson L.C.F."/>
            <person name="Garavelou S."/>
            <person name="Gordon K.H.J."/>
            <person name="Gunaratna R.T."/>
            <person name="Han Y."/>
            <person name="Hauser F."/>
            <person name="He Y."/>
            <person name="Heidel-Fischer H."/>
            <person name="Hirsh A."/>
            <person name="Hu Y."/>
            <person name="Jiang H."/>
            <person name="Kalra D."/>
            <person name="Klinner C."/>
            <person name="Konig C."/>
            <person name="Kovar C."/>
            <person name="Kroll A.R."/>
            <person name="Kuwar S.S."/>
            <person name="Lee S.L."/>
            <person name="Lehman R."/>
            <person name="Li K."/>
            <person name="Li Z."/>
            <person name="Liang H."/>
            <person name="Lovelace S."/>
            <person name="Lu Z."/>
            <person name="Mansfield J.H."/>
            <person name="McCulloch K.J."/>
            <person name="Mathew T."/>
            <person name="Morton B."/>
            <person name="Muzny D.M."/>
            <person name="Neunemann D."/>
            <person name="Ongeri F."/>
            <person name="Pauchet Y."/>
            <person name="Pu L.L."/>
            <person name="Pyrousis I."/>
            <person name="Rao X.J."/>
            <person name="Redding A."/>
            <person name="Roesel C."/>
            <person name="Sanchez-Gracia A."/>
            <person name="Schaack S."/>
            <person name="Shukla A."/>
            <person name="Tetreau G."/>
            <person name="Wang Y."/>
            <person name="Xiong G.H."/>
            <person name="Traut W."/>
            <person name="Walsh T.K."/>
            <person name="Worley K.C."/>
            <person name="Wu D."/>
            <person name="Wu W."/>
            <person name="Wu Y.Q."/>
            <person name="Zhang X."/>
            <person name="Zou Z."/>
            <person name="Zucker H."/>
            <person name="Briscoe A.D."/>
            <person name="Burmester T."/>
            <person name="Clem R.J."/>
            <person name="Feyereisen R."/>
            <person name="Grimmelikhuijzen C.J.P."/>
            <person name="Hamodrakas S.J."/>
            <person name="Hansson B.S."/>
            <person name="Huguet E."/>
            <person name="Jermiin L.S."/>
            <person name="Lan Q."/>
            <person name="Lehman H.K."/>
            <person name="Lorenzen M."/>
            <person name="Merzendorfer H."/>
            <person name="Michalopoulos I."/>
            <person name="Morton D.B."/>
            <person name="Muthukrishnan S."/>
            <person name="Oakeshott J.G."/>
            <person name="Palmer W."/>
            <person name="Park Y."/>
            <person name="Passarelli A.L."/>
            <person name="Rozas J."/>
            <person name="Schwartz L.M."/>
            <person name="Smith W."/>
            <person name="Southgate A."/>
            <person name="Vilcinskas A."/>
            <person name="Vogt R."/>
            <person name="Wang P."/>
            <person name="Werren J."/>
            <person name="Yu X.Q."/>
            <person name="Zhou J.J."/>
            <person name="Brown S.J."/>
            <person name="Scherer S.E."/>
            <person name="Richards S."/>
            <person name="Blissard G.W."/>
        </authorList>
    </citation>
    <scope>NUCLEOTIDE SEQUENCE</scope>
</reference>
<dbReference type="GO" id="GO:0016272">
    <property type="term" value="C:prefoldin complex"/>
    <property type="evidence" value="ECO:0007669"/>
    <property type="project" value="UniProtKB-UniRule"/>
</dbReference>
<gene>
    <name evidence="4" type="ORF">O3G_MSEX008154</name>
</gene>
<dbReference type="SUPFAM" id="SSF46579">
    <property type="entry name" value="Prefoldin"/>
    <property type="match status" value="1"/>
</dbReference>
<name>A0A922CPG3_MANSE</name>
<dbReference type="PANTHER" id="PTHR12409:SF0">
    <property type="entry name" value="PREFOLDIN SUBUNIT 3"/>
    <property type="match status" value="1"/>
</dbReference>
<dbReference type="Gene3D" id="1.10.287.370">
    <property type="match status" value="1"/>
</dbReference>
<dbReference type="GO" id="GO:0007017">
    <property type="term" value="P:microtubule-based process"/>
    <property type="evidence" value="ECO:0007669"/>
    <property type="project" value="TreeGrafter"/>
</dbReference>
<dbReference type="CDD" id="cd23156">
    <property type="entry name" value="Prefoldin_3"/>
    <property type="match status" value="1"/>
</dbReference>
<dbReference type="GO" id="GO:0005737">
    <property type="term" value="C:cytoplasm"/>
    <property type="evidence" value="ECO:0007669"/>
    <property type="project" value="TreeGrafter"/>
</dbReference>
<comment type="caution">
    <text evidence="4">The sequence shown here is derived from an EMBL/GenBank/DDBJ whole genome shotgun (WGS) entry which is preliminary data.</text>
</comment>
<protein>
    <recommendedName>
        <fullName evidence="3">Prefoldin subunit 3</fullName>
    </recommendedName>
</protein>
<proteinExistence type="inferred from homology"/>
<dbReference type="InterPro" id="IPR004127">
    <property type="entry name" value="Prefoldin_subunit_alpha"/>
</dbReference>
<reference evidence="4" key="2">
    <citation type="submission" date="2020-12" db="EMBL/GenBank/DDBJ databases">
        <authorList>
            <person name="Kanost M."/>
        </authorList>
    </citation>
    <scope>NUCLEOTIDE SEQUENCE</scope>
</reference>
<dbReference type="InterPro" id="IPR016655">
    <property type="entry name" value="PFD3"/>
</dbReference>
<dbReference type="OrthoDB" id="6375174at2759"/>
<organism evidence="4 5">
    <name type="scientific">Manduca sexta</name>
    <name type="common">Tobacco hawkmoth</name>
    <name type="synonym">Tobacco hornworm</name>
    <dbReference type="NCBI Taxonomy" id="7130"/>
    <lineage>
        <taxon>Eukaryota</taxon>
        <taxon>Metazoa</taxon>
        <taxon>Ecdysozoa</taxon>
        <taxon>Arthropoda</taxon>
        <taxon>Hexapoda</taxon>
        <taxon>Insecta</taxon>
        <taxon>Pterygota</taxon>
        <taxon>Neoptera</taxon>
        <taxon>Endopterygota</taxon>
        <taxon>Lepidoptera</taxon>
        <taxon>Glossata</taxon>
        <taxon>Ditrysia</taxon>
        <taxon>Bombycoidea</taxon>
        <taxon>Sphingidae</taxon>
        <taxon>Sphinginae</taxon>
        <taxon>Sphingini</taxon>
        <taxon>Manduca</taxon>
    </lineage>
</organism>
<dbReference type="GO" id="GO:0007021">
    <property type="term" value="P:tubulin complex assembly"/>
    <property type="evidence" value="ECO:0007669"/>
    <property type="project" value="TreeGrafter"/>
</dbReference>
<dbReference type="GO" id="GO:0015631">
    <property type="term" value="F:tubulin binding"/>
    <property type="evidence" value="ECO:0007669"/>
    <property type="project" value="TreeGrafter"/>
</dbReference>
<dbReference type="GO" id="GO:0006457">
    <property type="term" value="P:protein folding"/>
    <property type="evidence" value="ECO:0007669"/>
    <property type="project" value="UniProtKB-UniRule"/>
</dbReference>
<evidence type="ECO:0000256" key="3">
    <source>
        <dbReference type="PIRNR" id="PIRNR016396"/>
    </source>
</evidence>
<dbReference type="Proteomes" id="UP000791440">
    <property type="component" value="Unassembled WGS sequence"/>
</dbReference>
<dbReference type="FunFam" id="1.10.287.370:FF:000001">
    <property type="entry name" value="Prefoldin subunit 3"/>
    <property type="match status" value="1"/>
</dbReference>
<keyword evidence="2 3" id="KW-0143">Chaperone</keyword>
<dbReference type="AlphaFoldDB" id="A0A922CPG3"/>
<evidence type="ECO:0000256" key="2">
    <source>
        <dbReference type="ARBA" id="ARBA00023186"/>
    </source>
</evidence>
<dbReference type="EMBL" id="JH668444">
    <property type="protein sequence ID" value="KAG6453426.1"/>
    <property type="molecule type" value="Genomic_DNA"/>
</dbReference>
<dbReference type="PANTHER" id="PTHR12409">
    <property type="entry name" value="PREFOLDIN SUBUNIT 3"/>
    <property type="match status" value="1"/>
</dbReference>
<comment type="function">
    <text evidence="3">Binds specifically to cytosolic chaperonin (c-CPN) and transfers target proteins to it. Binds to nascent polypeptide chain and promotes folding in an environment in which there are many competing pathways for nonnative proteins.</text>
</comment>
<accession>A0A922CPG3</accession>